<evidence type="ECO:0000313" key="2">
    <source>
        <dbReference type="EMBL" id="KAF9442522.1"/>
    </source>
</evidence>
<evidence type="ECO:0000256" key="1">
    <source>
        <dbReference type="SAM" id="MobiDB-lite"/>
    </source>
</evidence>
<name>A0A9P6BX12_9AGAR</name>
<feature type="compositionally biased region" description="Polar residues" evidence="1">
    <location>
        <begin position="178"/>
        <end position="192"/>
    </location>
</feature>
<organism evidence="2 3">
    <name type="scientific">Macrolepiota fuliginosa MF-IS2</name>
    <dbReference type="NCBI Taxonomy" id="1400762"/>
    <lineage>
        <taxon>Eukaryota</taxon>
        <taxon>Fungi</taxon>
        <taxon>Dikarya</taxon>
        <taxon>Basidiomycota</taxon>
        <taxon>Agaricomycotina</taxon>
        <taxon>Agaricomycetes</taxon>
        <taxon>Agaricomycetidae</taxon>
        <taxon>Agaricales</taxon>
        <taxon>Agaricineae</taxon>
        <taxon>Agaricaceae</taxon>
        <taxon>Macrolepiota</taxon>
    </lineage>
</organism>
<reference evidence="2" key="1">
    <citation type="submission" date="2020-11" db="EMBL/GenBank/DDBJ databases">
        <authorList>
            <consortium name="DOE Joint Genome Institute"/>
            <person name="Ahrendt S."/>
            <person name="Riley R."/>
            <person name="Andreopoulos W."/>
            <person name="Labutti K."/>
            <person name="Pangilinan J."/>
            <person name="Ruiz-Duenas F.J."/>
            <person name="Barrasa J.M."/>
            <person name="Sanchez-Garcia M."/>
            <person name="Camarero S."/>
            <person name="Miyauchi S."/>
            <person name="Serrano A."/>
            <person name="Linde D."/>
            <person name="Babiker R."/>
            <person name="Drula E."/>
            <person name="Ayuso-Fernandez I."/>
            <person name="Pacheco R."/>
            <person name="Padilla G."/>
            <person name="Ferreira P."/>
            <person name="Barriuso J."/>
            <person name="Kellner H."/>
            <person name="Castanera R."/>
            <person name="Alfaro M."/>
            <person name="Ramirez L."/>
            <person name="Pisabarro A.G."/>
            <person name="Kuo A."/>
            <person name="Tritt A."/>
            <person name="Lipzen A."/>
            <person name="He G."/>
            <person name="Yan M."/>
            <person name="Ng V."/>
            <person name="Cullen D."/>
            <person name="Martin F."/>
            <person name="Rosso M.-N."/>
            <person name="Henrissat B."/>
            <person name="Hibbett D."/>
            <person name="Martinez A.T."/>
            <person name="Grigoriev I.V."/>
        </authorList>
    </citation>
    <scope>NUCLEOTIDE SEQUENCE</scope>
    <source>
        <strain evidence="2">MF-IS2</strain>
    </source>
</reference>
<sequence>HKPSVVLDTRAHEEAELWSKSDPAKWFMNPHNLNGPSATLLLPSPLPYFPRDTKYGIGSVGKEILFEELPVLRARALCLTPTLLFDSKVFPPSARVLKQRQADAVKKEMAKLDAFSKVIGLQNADARGVAYGIGGDFRRVFNAHESFRSWSCRGSRCVFYCVRYLSLDYVQGWRRQSSRTPKTHPLESQNPALPQVEGSEPLRDYSSATCSGSQQCQERACH</sequence>
<dbReference type="Proteomes" id="UP000807342">
    <property type="component" value="Unassembled WGS sequence"/>
</dbReference>
<dbReference type="EMBL" id="MU151616">
    <property type="protein sequence ID" value="KAF9442522.1"/>
    <property type="molecule type" value="Genomic_DNA"/>
</dbReference>
<feature type="non-terminal residue" evidence="2">
    <location>
        <position position="222"/>
    </location>
</feature>
<accession>A0A9P6BX12</accession>
<proteinExistence type="predicted"/>
<feature type="non-terminal residue" evidence="2">
    <location>
        <position position="1"/>
    </location>
</feature>
<evidence type="ECO:0000313" key="3">
    <source>
        <dbReference type="Proteomes" id="UP000807342"/>
    </source>
</evidence>
<dbReference type="AlphaFoldDB" id="A0A9P6BX12"/>
<comment type="caution">
    <text evidence="2">The sequence shown here is derived from an EMBL/GenBank/DDBJ whole genome shotgun (WGS) entry which is preliminary data.</text>
</comment>
<keyword evidence="3" id="KW-1185">Reference proteome</keyword>
<dbReference type="OrthoDB" id="441444at2759"/>
<feature type="region of interest" description="Disordered" evidence="1">
    <location>
        <begin position="178"/>
        <end position="206"/>
    </location>
</feature>
<protein>
    <submittedName>
        <fullName evidence="2">Uncharacterized protein</fullName>
    </submittedName>
</protein>
<gene>
    <name evidence="2" type="ORF">P691DRAFT_847218</name>
</gene>